<feature type="region of interest" description="Disordered" evidence="1">
    <location>
        <begin position="192"/>
        <end position="239"/>
    </location>
</feature>
<dbReference type="Pfam" id="PF05753">
    <property type="entry name" value="TRAP_beta"/>
    <property type="match status" value="1"/>
</dbReference>
<accession>A0AAN5CYI9</accession>
<feature type="non-terminal residue" evidence="4">
    <location>
        <position position="1"/>
    </location>
</feature>
<gene>
    <name evidence="4" type="ORF">PMAYCL1PPCAC_23363</name>
</gene>
<reference evidence="5" key="1">
    <citation type="submission" date="2022-10" db="EMBL/GenBank/DDBJ databases">
        <title>Genome assembly of Pristionchus species.</title>
        <authorList>
            <person name="Yoshida K."/>
            <person name="Sommer R.J."/>
        </authorList>
    </citation>
    <scope>NUCLEOTIDE SEQUENCE [LARGE SCALE GENOMIC DNA]</scope>
    <source>
        <strain evidence="5">RS5460</strain>
    </source>
</reference>
<dbReference type="Proteomes" id="UP001328107">
    <property type="component" value="Unassembled WGS sequence"/>
</dbReference>
<evidence type="ECO:0000256" key="1">
    <source>
        <dbReference type="SAM" id="MobiDB-lite"/>
    </source>
</evidence>
<keyword evidence="5" id="KW-1185">Reference proteome</keyword>
<sequence length="239" mass="26653">CFSLLSLVAIAACESRPDLLVSRQFLSNYLPINHEIPLVLSAVNIGKEIAHDVTLSLFRKAYTNATHTAPFTVRGSLSVKYPKVRPGETVQHVIRVTLNRDVGREMSQSDQQAYMSIAGAPARVIYHGKHGQTYAGTSVVTSDKIPQVVTESTAQKYTGTNGWYWMVFSAMMSVTIVIPLLTVCSFKWKYDEEKRRKTKKVSSDEDETSSENDGSKTKDSAPKQVYTASQVVKKKTRRE</sequence>
<evidence type="ECO:0000256" key="2">
    <source>
        <dbReference type="SAM" id="Phobius"/>
    </source>
</evidence>
<evidence type="ECO:0008006" key="6">
    <source>
        <dbReference type="Google" id="ProtNLM"/>
    </source>
</evidence>
<evidence type="ECO:0000313" key="5">
    <source>
        <dbReference type="Proteomes" id="UP001328107"/>
    </source>
</evidence>
<dbReference type="AlphaFoldDB" id="A0AAN5CYI9"/>
<comment type="caution">
    <text evidence="4">The sequence shown here is derived from an EMBL/GenBank/DDBJ whole genome shotgun (WGS) entry which is preliminary data.</text>
</comment>
<feature type="transmembrane region" description="Helical" evidence="2">
    <location>
        <begin position="163"/>
        <end position="186"/>
    </location>
</feature>
<keyword evidence="2" id="KW-1133">Transmembrane helix</keyword>
<keyword evidence="2" id="KW-0812">Transmembrane</keyword>
<protein>
    <recommendedName>
        <fullName evidence="6">Translocon-associated protein subunit beta</fullName>
    </recommendedName>
</protein>
<keyword evidence="3" id="KW-0732">Signal</keyword>
<name>A0AAN5CYI9_9BILA</name>
<keyword evidence="2" id="KW-0472">Membrane</keyword>
<evidence type="ECO:0000313" key="4">
    <source>
        <dbReference type="EMBL" id="GMR53168.1"/>
    </source>
</evidence>
<evidence type="ECO:0000256" key="3">
    <source>
        <dbReference type="SAM" id="SignalP"/>
    </source>
</evidence>
<feature type="signal peptide" evidence="3">
    <location>
        <begin position="1"/>
        <end position="15"/>
    </location>
</feature>
<feature type="chain" id="PRO_5042997369" description="Translocon-associated protein subunit beta" evidence="3">
    <location>
        <begin position="16"/>
        <end position="239"/>
    </location>
</feature>
<proteinExistence type="predicted"/>
<dbReference type="EMBL" id="BTRK01000005">
    <property type="protein sequence ID" value="GMR53168.1"/>
    <property type="molecule type" value="Genomic_DNA"/>
</dbReference>
<organism evidence="4 5">
    <name type="scientific">Pristionchus mayeri</name>
    <dbReference type="NCBI Taxonomy" id="1317129"/>
    <lineage>
        <taxon>Eukaryota</taxon>
        <taxon>Metazoa</taxon>
        <taxon>Ecdysozoa</taxon>
        <taxon>Nematoda</taxon>
        <taxon>Chromadorea</taxon>
        <taxon>Rhabditida</taxon>
        <taxon>Rhabditina</taxon>
        <taxon>Diplogasteromorpha</taxon>
        <taxon>Diplogasteroidea</taxon>
        <taxon>Neodiplogasteridae</taxon>
        <taxon>Pristionchus</taxon>
    </lineage>
</organism>